<gene>
    <name evidence="3" type="ORF">QYB97_18380</name>
</gene>
<feature type="domain" description="HTH merR-type" evidence="2">
    <location>
        <begin position="1"/>
        <end position="70"/>
    </location>
</feature>
<dbReference type="SUPFAM" id="SSF46955">
    <property type="entry name" value="Putative DNA-binding domain"/>
    <property type="match status" value="1"/>
</dbReference>
<dbReference type="Proteomes" id="UP001172721">
    <property type="component" value="Unassembled WGS sequence"/>
</dbReference>
<dbReference type="InterPro" id="IPR009061">
    <property type="entry name" value="DNA-bd_dom_put_sf"/>
</dbReference>
<dbReference type="PANTHER" id="PTHR30204:SF96">
    <property type="entry name" value="CHROMOSOME-ANCHORING PROTEIN RACA"/>
    <property type="match status" value="1"/>
</dbReference>
<keyword evidence="1" id="KW-0238">DNA-binding</keyword>
<dbReference type="SMART" id="SM00422">
    <property type="entry name" value="HTH_MERR"/>
    <property type="match status" value="1"/>
</dbReference>
<dbReference type="EMBL" id="JAUHTR010000011">
    <property type="protein sequence ID" value="MDN4526454.1"/>
    <property type="molecule type" value="Genomic_DNA"/>
</dbReference>
<proteinExistence type="predicted"/>
<dbReference type="Gene3D" id="1.10.1660.10">
    <property type="match status" value="1"/>
</dbReference>
<comment type="caution">
    <text evidence="3">The sequence shown here is derived from an EMBL/GenBank/DDBJ whole genome shotgun (WGS) entry which is preliminary data.</text>
</comment>
<evidence type="ECO:0000313" key="3">
    <source>
        <dbReference type="EMBL" id="MDN4526454.1"/>
    </source>
</evidence>
<dbReference type="PANTHER" id="PTHR30204">
    <property type="entry name" value="REDOX-CYCLING DRUG-SENSING TRANSCRIPTIONAL ACTIVATOR SOXR"/>
    <property type="match status" value="1"/>
</dbReference>
<dbReference type="Pfam" id="PF13411">
    <property type="entry name" value="MerR_1"/>
    <property type="match status" value="1"/>
</dbReference>
<accession>A0ABT8I091</accession>
<evidence type="ECO:0000256" key="1">
    <source>
        <dbReference type="ARBA" id="ARBA00023125"/>
    </source>
</evidence>
<keyword evidence="4" id="KW-1185">Reference proteome</keyword>
<dbReference type="CDD" id="cd01106">
    <property type="entry name" value="HTH_TipAL-Mta"/>
    <property type="match status" value="1"/>
</dbReference>
<dbReference type="RefSeq" id="WP_301167479.1">
    <property type="nucleotide sequence ID" value="NZ_JAUHTR010000011.1"/>
</dbReference>
<protein>
    <submittedName>
        <fullName evidence="3">MerR family transcriptional regulator</fullName>
    </submittedName>
</protein>
<reference evidence="3" key="1">
    <citation type="submission" date="2023-07" db="EMBL/GenBank/DDBJ databases">
        <title>Fictibacillus sp. isolated from freshwater pond.</title>
        <authorList>
            <person name="Kirdat K."/>
            <person name="Bhat A."/>
            <person name="Mourya A."/>
            <person name="Yadav A."/>
        </authorList>
    </citation>
    <scope>NUCLEOTIDE SEQUENCE</scope>
    <source>
        <strain evidence="3">NE201</strain>
    </source>
</reference>
<name>A0ABT8I091_9BACL</name>
<evidence type="ECO:0000259" key="2">
    <source>
        <dbReference type="PROSITE" id="PS50937"/>
    </source>
</evidence>
<dbReference type="InterPro" id="IPR000551">
    <property type="entry name" value="MerR-type_HTH_dom"/>
</dbReference>
<dbReference type="InterPro" id="IPR047057">
    <property type="entry name" value="MerR_fam"/>
</dbReference>
<dbReference type="PROSITE" id="PS50937">
    <property type="entry name" value="HTH_MERR_2"/>
    <property type="match status" value="1"/>
</dbReference>
<sequence length="250" mass="29150">MIHIHRAAELTGVTVRTLRYYDKIGLLAPASKTEGGHRLYTNDDIKCMQQIQFLKRIGFSLEEIKKMLNSEDWDWTESIKDQLAYVLKEQEQLKQMESSLRELVHGIAIEGEEGWMAAIAKIMHLSSKDTRLKQDSLNSVFQPREKKLLEKVPSMASEDPDSLEWIALIGQLKRHMGAGPQAPRIQHIIRRMDEKRLENFEGEDEFIDQLWEIRMSPALSEKMNLYPMDQDVLKFMEEAYRIYILRGENG</sequence>
<organism evidence="3 4">
    <name type="scientific">Fictibacillus fluitans</name>
    <dbReference type="NCBI Taxonomy" id="3058422"/>
    <lineage>
        <taxon>Bacteria</taxon>
        <taxon>Bacillati</taxon>
        <taxon>Bacillota</taxon>
        <taxon>Bacilli</taxon>
        <taxon>Bacillales</taxon>
        <taxon>Fictibacillaceae</taxon>
        <taxon>Fictibacillus</taxon>
    </lineage>
</organism>
<evidence type="ECO:0000313" key="4">
    <source>
        <dbReference type="Proteomes" id="UP001172721"/>
    </source>
</evidence>